<keyword evidence="4" id="KW-1185">Reference proteome</keyword>
<evidence type="ECO:0000256" key="1">
    <source>
        <dbReference type="SAM" id="MobiDB-lite"/>
    </source>
</evidence>
<evidence type="ECO:0000313" key="4">
    <source>
        <dbReference type="Proteomes" id="UP001560045"/>
    </source>
</evidence>
<dbReference type="RefSeq" id="WP_369202547.1">
    <property type="nucleotide sequence ID" value="NZ_JBFNXQ010000003.1"/>
</dbReference>
<dbReference type="InterPro" id="IPR037401">
    <property type="entry name" value="SnoaL-like"/>
</dbReference>
<dbReference type="Gene3D" id="3.10.450.50">
    <property type="match status" value="1"/>
</dbReference>
<proteinExistence type="predicted"/>
<evidence type="ECO:0000313" key="3">
    <source>
        <dbReference type="EMBL" id="MEX5717056.1"/>
    </source>
</evidence>
<evidence type="ECO:0000259" key="2">
    <source>
        <dbReference type="Pfam" id="PF13577"/>
    </source>
</evidence>
<dbReference type="InterPro" id="IPR032710">
    <property type="entry name" value="NTF2-like_dom_sf"/>
</dbReference>
<dbReference type="CDD" id="cd00531">
    <property type="entry name" value="NTF2_like"/>
    <property type="match status" value="1"/>
</dbReference>
<name>A0ABV3X959_9ACTN</name>
<protein>
    <submittedName>
        <fullName evidence="3">Nuclear transport factor 2 family protein</fullName>
    </submittedName>
</protein>
<accession>A0ABV3X959</accession>
<dbReference type="Pfam" id="PF13577">
    <property type="entry name" value="SnoaL_4"/>
    <property type="match status" value="1"/>
</dbReference>
<feature type="region of interest" description="Disordered" evidence="1">
    <location>
        <begin position="145"/>
        <end position="180"/>
    </location>
</feature>
<organism evidence="3 4">
    <name type="scientific">Geodermatophilus maliterrae</name>
    <dbReference type="NCBI Taxonomy" id="3162531"/>
    <lineage>
        <taxon>Bacteria</taxon>
        <taxon>Bacillati</taxon>
        <taxon>Actinomycetota</taxon>
        <taxon>Actinomycetes</taxon>
        <taxon>Geodermatophilales</taxon>
        <taxon>Geodermatophilaceae</taxon>
        <taxon>Geodermatophilus</taxon>
    </lineage>
</organism>
<dbReference type="EMBL" id="JBFNXQ010000003">
    <property type="protein sequence ID" value="MEX5717056.1"/>
    <property type="molecule type" value="Genomic_DNA"/>
</dbReference>
<dbReference type="SUPFAM" id="SSF54427">
    <property type="entry name" value="NTF2-like"/>
    <property type="match status" value="1"/>
</dbReference>
<reference evidence="3 4" key="1">
    <citation type="submission" date="2024-06" db="EMBL/GenBank/DDBJ databases">
        <title>Draft genome sequence of Geodermatophilus badlandi, a novel member of the Geodermatophilaceae isolated from badland sedimentary rocks in the Red desert, Wyoming, USA.</title>
        <authorList>
            <person name="Ben Tekaya S."/>
            <person name="Nouioui I."/>
            <person name="Flores G.M."/>
            <person name="Shaal M.N."/>
            <person name="Bredoire F."/>
            <person name="Basile F."/>
            <person name="Van Diepen L."/>
            <person name="Ward N.L."/>
        </authorList>
    </citation>
    <scope>NUCLEOTIDE SEQUENCE [LARGE SCALE GENOMIC DNA]</scope>
    <source>
        <strain evidence="3 4">WL48A</strain>
    </source>
</reference>
<gene>
    <name evidence="3" type="ORF">ABQ292_01575</name>
</gene>
<sequence>MTAAAPGDPALLGARSARLYARYALAVDTGDLGALRAMVTDDVGVTRGELPPTSGVEAFLDVYRAHVALRIPVCRHVVTNVLAEPAGDLIRTSAYFSATMFEEQGTRVVTGTYADDHVEHGGELLIAHKRISVDRVVHLPAADSHFAHAGTPEPVELRRRGPGPGAASAAEDWSNNHAHD</sequence>
<feature type="domain" description="SnoaL-like" evidence="2">
    <location>
        <begin position="18"/>
        <end position="128"/>
    </location>
</feature>
<dbReference type="Proteomes" id="UP001560045">
    <property type="component" value="Unassembled WGS sequence"/>
</dbReference>
<comment type="caution">
    <text evidence="3">The sequence shown here is derived from an EMBL/GenBank/DDBJ whole genome shotgun (WGS) entry which is preliminary data.</text>
</comment>